<dbReference type="Proteomes" id="UP000276133">
    <property type="component" value="Unassembled WGS sequence"/>
</dbReference>
<protein>
    <submittedName>
        <fullName evidence="1">Uncharacterized protein</fullName>
    </submittedName>
</protein>
<dbReference type="EMBL" id="REGN01001546">
    <property type="protein sequence ID" value="RNA33982.1"/>
    <property type="molecule type" value="Genomic_DNA"/>
</dbReference>
<accession>A0A3M7SDW3</accession>
<name>A0A3M7SDW3_BRAPC</name>
<evidence type="ECO:0000313" key="2">
    <source>
        <dbReference type="Proteomes" id="UP000276133"/>
    </source>
</evidence>
<proteinExistence type="predicted"/>
<sequence length="62" mass="7221">MRDGIYCLRQSFISGCEAAISNYGIRINRRDKKINLKIETHFVSCGYIIKVYKACNKKRVAY</sequence>
<organism evidence="1 2">
    <name type="scientific">Brachionus plicatilis</name>
    <name type="common">Marine rotifer</name>
    <name type="synonym">Brachionus muelleri</name>
    <dbReference type="NCBI Taxonomy" id="10195"/>
    <lineage>
        <taxon>Eukaryota</taxon>
        <taxon>Metazoa</taxon>
        <taxon>Spiralia</taxon>
        <taxon>Gnathifera</taxon>
        <taxon>Rotifera</taxon>
        <taxon>Eurotatoria</taxon>
        <taxon>Monogononta</taxon>
        <taxon>Pseudotrocha</taxon>
        <taxon>Ploima</taxon>
        <taxon>Brachionidae</taxon>
        <taxon>Brachionus</taxon>
    </lineage>
</organism>
<gene>
    <name evidence="1" type="ORF">BpHYR1_013545</name>
</gene>
<evidence type="ECO:0000313" key="1">
    <source>
        <dbReference type="EMBL" id="RNA33982.1"/>
    </source>
</evidence>
<comment type="caution">
    <text evidence="1">The sequence shown here is derived from an EMBL/GenBank/DDBJ whole genome shotgun (WGS) entry which is preliminary data.</text>
</comment>
<keyword evidence="2" id="KW-1185">Reference proteome</keyword>
<reference evidence="1 2" key="1">
    <citation type="journal article" date="2018" name="Sci. Rep.">
        <title>Genomic signatures of local adaptation to the degree of environmental predictability in rotifers.</title>
        <authorList>
            <person name="Franch-Gras L."/>
            <person name="Hahn C."/>
            <person name="Garcia-Roger E.M."/>
            <person name="Carmona M.J."/>
            <person name="Serra M."/>
            <person name="Gomez A."/>
        </authorList>
    </citation>
    <scope>NUCLEOTIDE SEQUENCE [LARGE SCALE GENOMIC DNA]</scope>
    <source>
        <strain evidence="1">HYR1</strain>
    </source>
</reference>
<dbReference type="AlphaFoldDB" id="A0A3M7SDW3"/>